<organism evidence="3 4">
    <name type="scientific">Pseudomyxococcus hansupus</name>
    <dbReference type="NCBI Taxonomy" id="1297742"/>
    <lineage>
        <taxon>Bacteria</taxon>
        <taxon>Pseudomonadati</taxon>
        <taxon>Myxococcota</taxon>
        <taxon>Myxococcia</taxon>
        <taxon>Myxococcales</taxon>
        <taxon>Cystobacterineae</taxon>
        <taxon>Myxococcaceae</taxon>
        <taxon>Pseudomyxococcus</taxon>
    </lineage>
</organism>
<dbReference type="PATRIC" id="fig|1297742.4.peg.5279"/>
<dbReference type="EMBL" id="CP012109">
    <property type="protein sequence ID" value="AKQ68288.1"/>
    <property type="molecule type" value="Genomic_DNA"/>
</dbReference>
<evidence type="ECO:0000256" key="1">
    <source>
        <dbReference type="SAM" id="Coils"/>
    </source>
</evidence>
<evidence type="ECO:0000313" key="3">
    <source>
        <dbReference type="EMBL" id="AKQ68288.1"/>
    </source>
</evidence>
<name>A0A0H4X311_9BACT</name>
<evidence type="ECO:0000313" key="4">
    <source>
        <dbReference type="Proteomes" id="UP000009026"/>
    </source>
</evidence>
<gene>
    <name evidence="3" type="ORF">A176_005200</name>
</gene>
<keyword evidence="4" id="KW-1185">Reference proteome</keyword>
<sequence>MMVRPHPGNDALTEAFARQESKLEALTGQLARVEAMMAEIQTRAPGPNPAPTSAVHAPDLSPGIALKDPAPESASGAALAQGQRLIRDAAAARRWGPHEVAELRRLMREMTGQQQFEVMRQLSVAINSGAIQTSASAILRE</sequence>
<protein>
    <submittedName>
        <fullName evidence="3">Uncharacterized protein</fullName>
    </submittedName>
</protein>
<accession>A0A0H4X311</accession>
<dbReference type="RefSeq" id="WP_021781587.1">
    <property type="nucleotide sequence ID" value="NZ_CP012109.1"/>
</dbReference>
<dbReference type="Proteomes" id="UP000009026">
    <property type="component" value="Chromosome"/>
</dbReference>
<reference evidence="3 4" key="1">
    <citation type="journal article" date="2016" name="PLoS ONE">
        <title>Complete Genome Sequence and Comparative Genomics of a Novel Myxobacterium Myxococcus hansupus.</title>
        <authorList>
            <person name="Sharma G."/>
            <person name="Narwani T."/>
            <person name="Subramanian S."/>
        </authorList>
    </citation>
    <scope>NUCLEOTIDE SEQUENCE [LARGE SCALE GENOMIC DNA]</scope>
    <source>
        <strain evidence="4">mixupus</strain>
    </source>
</reference>
<feature type="region of interest" description="Disordered" evidence="2">
    <location>
        <begin position="43"/>
        <end position="79"/>
    </location>
</feature>
<evidence type="ECO:0000256" key="2">
    <source>
        <dbReference type="SAM" id="MobiDB-lite"/>
    </source>
</evidence>
<proteinExistence type="predicted"/>
<dbReference type="KEGG" id="mym:A176_005200"/>
<dbReference type="AlphaFoldDB" id="A0A0H4X311"/>
<feature type="coiled-coil region" evidence="1">
    <location>
        <begin position="9"/>
        <end position="43"/>
    </location>
</feature>
<keyword evidence="1" id="KW-0175">Coiled coil</keyword>